<gene>
    <name evidence="2" type="ORF">F5897_001513</name>
</gene>
<keyword evidence="1" id="KW-1133">Transmembrane helix</keyword>
<feature type="transmembrane region" description="Helical" evidence="1">
    <location>
        <begin position="272"/>
        <end position="292"/>
    </location>
</feature>
<dbReference type="AlphaFoldDB" id="A0A840DKE7"/>
<feature type="transmembrane region" description="Helical" evidence="1">
    <location>
        <begin position="429"/>
        <end position="447"/>
    </location>
</feature>
<feature type="transmembrane region" description="Helical" evidence="1">
    <location>
        <begin position="358"/>
        <end position="381"/>
    </location>
</feature>
<evidence type="ECO:0000256" key="1">
    <source>
        <dbReference type="SAM" id="Phobius"/>
    </source>
</evidence>
<accession>A0A840DKE7</accession>
<comment type="caution">
    <text evidence="2">The sequence shown here is derived from an EMBL/GenBank/DDBJ whole genome shotgun (WGS) entry which is preliminary data.</text>
</comment>
<feature type="transmembrane region" description="Helical" evidence="1">
    <location>
        <begin position="31"/>
        <end position="50"/>
    </location>
</feature>
<evidence type="ECO:0008006" key="4">
    <source>
        <dbReference type="Google" id="ProtNLM"/>
    </source>
</evidence>
<name>A0A840DKE7_9MICO</name>
<evidence type="ECO:0000313" key="2">
    <source>
        <dbReference type="EMBL" id="MBB4072183.1"/>
    </source>
</evidence>
<dbReference type="RefSeq" id="WP_183305052.1">
    <property type="nucleotide sequence ID" value="NZ_JACIFD010000018.1"/>
</dbReference>
<keyword evidence="1" id="KW-0812">Transmembrane</keyword>
<reference evidence="2" key="1">
    <citation type="submission" date="2020-08" db="EMBL/GenBank/DDBJ databases">
        <title>Sequencing the genomes of 1000 actinobacteria strains.</title>
        <authorList>
            <person name="Klenk H.-P."/>
        </authorList>
    </citation>
    <scope>NUCLEOTIDE SEQUENCE [LARGE SCALE GENOMIC DNA]</scope>
    <source>
        <strain evidence="2">DSM 27064</strain>
    </source>
</reference>
<feature type="transmembrane region" description="Helical" evidence="1">
    <location>
        <begin position="312"/>
        <end position="338"/>
    </location>
</feature>
<dbReference type="Proteomes" id="UP000571183">
    <property type="component" value="Unassembled WGS sequence"/>
</dbReference>
<keyword evidence="3" id="KW-1185">Reference proteome</keyword>
<protein>
    <recommendedName>
        <fullName evidence="4">ABC transporter permease</fullName>
    </recommendedName>
</protein>
<evidence type="ECO:0000313" key="3">
    <source>
        <dbReference type="Proteomes" id="UP000571183"/>
    </source>
</evidence>
<sequence>MPNYEVVSRKPAFSLTRYLTVFFLKARQFKLSAALAAVASFAVLLIFLLIQTGQLTAQQIIARDLGSFSHRVIVPLTMPLQEAAKLDFAEIEKMIISAGADRAVAAADSYQVYFGTDSKDRATLQSFNWNVDKQLENKTLLEGKFPENADEVVVTRQLAERLGGSEVSFGSSEVTFKVVGLYEEVFNPAPYGLLLHSEGWQKFQTLGANEQYDLQLIVYFDTADTDITVYLEKVRAWLHLAGFEAPDVEAFYAGVESKSGLSTYQPTLYSEVILLSLLAPLAAGSISGYLVARFVKRIGATMHALGIRNSAVPAIAAALVMSLFGAMIGVFCAVIVGYALRPLLTALQGVQIGEYHDIAVMGVLLLLVSVLGQVFGIASLIKPNLKLIVAKKYLPNGWQMLPALSILCFLLGGAFLASREINIQVLGPFVYAIAVVLLAPYLLRLFLQVKLQHPMAALARLRLQQRLAGR</sequence>
<proteinExistence type="predicted"/>
<organism evidence="2 3">
    <name type="scientific">Canibacter oris</name>
    <dbReference type="NCBI Taxonomy" id="1365628"/>
    <lineage>
        <taxon>Bacteria</taxon>
        <taxon>Bacillati</taxon>
        <taxon>Actinomycetota</taxon>
        <taxon>Actinomycetes</taxon>
        <taxon>Micrococcales</taxon>
        <taxon>Microbacteriaceae</taxon>
        <taxon>Canibacter</taxon>
    </lineage>
</organism>
<dbReference type="EMBL" id="JACIFD010000018">
    <property type="protein sequence ID" value="MBB4072183.1"/>
    <property type="molecule type" value="Genomic_DNA"/>
</dbReference>
<feature type="transmembrane region" description="Helical" evidence="1">
    <location>
        <begin position="393"/>
        <end position="417"/>
    </location>
</feature>
<keyword evidence="1" id="KW-0472">Membrane</keyword>